<feature type="transmembrane region" description="Helical" evidence="1">
    <location>
        <begin position="6"/>
        <end position="24"/>
    </location>
</feature>
<dbReference type="Proteomes" id="UP000327030">
    <property type="component" value="Chromosome 1"/>
</dbReference>
<feature type="domain" description="GGDEF" evidence="3">
    <location>
        <begin position="373"/>
        <end position="501"/>
    </location>
</feature>
<feature type="transmembrane region" description="Helical" evidence="1">
    <location>
        <begin position="176"/>
        <end position="198"/>
    </location>
</feature>
<dbReference type="Pfam" id="PF00990">
    <property type="entry name" value="GGDEF"/>
    <property type="match status" value="1"/>
</dbReference>
<name>A0A5P6VQR9_PSEXY</name>
<dbReference type="PROSITE" id="PS51257">
    <property type="entry name" value="PROKAR_LIPOPROTEIN"/>
    <property type="match status" value="1"/>
</dbReference>
<dbReference type="PROSITE" id="PS50887">
    <property type="entry name" value="GGDEF"/>
    <property type="match status" value="1"/>
</dbReference>
<feature type="transmembrane region" description="Helical" evidence="1">
    <location>
        <begin position="69"/>
        <end position="86"/>
    </location>
</feature>
<organism evidence="4 5">
    <name type="scientific">Pseudobutyrivibrio xylanivorans</name>
    <dbReference type="NCBI Taxonomy" id="185007"/>
    <lineage>
        <taxon>Bacteria</taxon>
        <taxon>Bacillati</taxon>
        <taxon>Bacillota</taxon>
        <taxon>Clostridia</taxon>
        <taxon>Lachnospirales</taxon>
        <taxon>Lachnospiraceae</taxon>
        <taxon>Pseudobutyrivibrio</taxon>
    </lineage>
</organism>
<protein>
    <submittedName>
        <fullName evidence="4">EAL domain-containing protein</fullName>
    </submittedName>
</protein>
<evidence type="ECO:0000256" key="1">
    <source>
        <dbReference type="SAM" id="Phobius"/>
    </source>
</evidence>
<dbReference type="PANTHER" id="PTHR33121">
    <property type="entry name" value="CYCLIC DI-GMP PHOSPHODIESTERASE PDEF"/>
    <property type="match status" value="1"/>
</dbReference>
<dbReference type="PANTHER" id="PTHR33121:SF71">
    <property type="entry name" value="OXYGEN SENSOR PROTEIN DOSP"/>
    <property type="match status" value="1"/>
</dbReference>
<evidence type="ECO:0000259" key="2">
    <source>
        <dbReference type="PROSITE" id="PS50883"/>
    </source>
</evidence>
<dbReference type="Pfam" id="PF00563">
    <property type="entry name" value="EAL"/>
    <property type="match status" value="1"/>
</dbReference>
<dbReference type="SMART" id="SM00267">
    <property type="entry name" value="GGDEF"/>
    <property type="match status" value="1"/>
</dbReference>
<dbReference type="SMART" id="SM00052">
    <property type="entry name" value="EAL"/>
    <property type="match status" value="1"/>
</dbReference>
<dbReference type="InterPro" id="IPR029787">
    <property type="entry name" value="Nucleotide_cyclase"/>
</dbReference>
<dbReference type="OrthoDB" id="9805474at2"/>
<dbReference type="Gene3D" id="3.30.70.270">
    <property type="match status" value="1"/>
</dbReference>
<dbReference type="CDD" id="cd01948">
    <property type="entry name" value="EAL"/>
    <property type="match status" value="1"/>
</dbReference>
<evidence type="ECO:0000259" key="3">
    <source>
        <dbReference type="PROSITE" id="PS50887"/>
    </source>
</evidence>
<accession>A0A5P6VQR9</accession>
<dbReference type="InterPro" id="IPR000160">
    <property type="entry name" value="GGDEF_dom"/>
</dbReference>
<dbReference type="PROSITE" id="PS50883">
    <property type="entry name" value="EAL"/>
    <property type="match status" value="1"/>
</dbReference>
<dbReference type="Gene3D" id="3.20.20.450">
    <property type="entry name" value="EAL domain"/>
    <property type="match status" value="1"/>
</dbReference>
<feature type="transmembrane region" description="Helical" evidence="1">
    <location>
        <begin position="204"/>
        <end position="223"/>
    </location>
</feature>
<keyword evidence="1" id="KW-1133">Transmembrane helix</keyword>
<feature type="transmembrane region" description="Helical" evidence="1">
    <location>
        <begin position="144"/>
        <end position="164"/>
    </location>
</feature>
<dbReference type="InterPro" id="IPR043128">
    <property type="entry name" value="Rev_trsase/Diguanyl_cyclase"/>
</dbReference>
<dbReference type="GO" id="GO:0071111">
    <property type="term" value="F:cyclic-guanylate-specific phosphodiesterase activity"/>
    <property type="evidence" value="ECO:0007669"/>
    <property type="project" value="InterPro"/>
</dbReference>
<dbReference type="KEGG" id="pxv:FXF36_08830"/>
<dbReference type="NCBIfam" id="TIGR00254">
    <property type="entry name" value="GGDEF"/>
    <property type="match status" value="1"/>
</dbReference>
<dbReference type="RefSeq" id="WP_151623409.1">
    <property type="nucleotide sequence ID" value="NZ_CP043028.1"/>
</dbReference>
<keyword evidence="1" id="KW-0472">Membrane</keyword>
<dbReference type="EMBL" id="CP043028">
    <property type="protein sequence ID" value="QFJ54956.1"/>
    <property type="molecule type" value="Genomic_DNA"/>
</dbReference>
<feature type="transmembrane region" description="Helical" evidence="1">
    <location>
        <begin position="36"/>
        <end position="57"/>
    </location>
</feature>
<sequence>MIKLYVLFFLLTVFIMLACVVYIATRHIIKKNKLNISIIQLLIVGIVTTLAYCLAITAREELYAELGYATYFAGIDWILITFMFYARHYTKIWQDTYAAPLITTTIAVIDNISIFHNFKWHHAFMLKQVTIGEDWFYSFAINDYYVVHLVFCYILVALIVLMFAQKTLQTSGFHRNRYLSILVMFTGIILLNVLYLFFDYPVDVSICLYSVASIFVSYYTLMYNPKTFVEFMLSTITERMECALISFDENDSYIYSNQVANRMFCQSGDKKLLEERFRKWREGKDANSISNANWNDIYNINGDEYRFDVHFNKVYDKKGFYCGCYFSFYDVTGDFLAYEEEKYRNSHDSLTGALKRESFYEEVRRILDENPHTEYVMVCTNIKGFKLINDMYGVDEGDKLLIRCSDLIREKISSASAFARLESDRFAILMPKNRYSEELFMTGMNQVSHFMNNSQYRMVILVGVYDIFDRHATVVSMCDGAFLAIDSIKDSFKNSIAYYGDMLRREYMSEQKILGEFEEALQTGQFAMFLQPVVTTDGRMTLCEALVRWIHPSRGIIAPVSFIPLLERTGYIYKLDQYIWEQAAKRLAYWTSLGHDELSISVNVSVKDFYYMDIYDTLVSLVEKYHIDPSRLKIEITESIFMTEKERQIEIITSLKEYGFLIEIDDFGSGYSSLNMLKEVPADILKMDMAFLSVDKNQNRGRKIVNTIITLAKALGMMVIIEGVETEEQLDYLKGTGADYLQGYYFNKPLPVKKFEDIYL</sequence>
<dbReference type="InterPro" id="IPR035919">
    <property type="entry name" value="EAL_sf"/>
</dbReference>
<gene>
    <name evidence="4" type="ORF">FXF36_08830</name>
</gene>
<dbReference type="SUPFAM" id="SSF141868">
    <property type="entry name" value="EAL domain-like"/>
    <property type="match status" value="1"/>
</dbReference>
<dbReference type="InterPro" id="IPR001633">
    <property type="entry name" value="EAL_dom"/>
</dbReference>
<proteinExistence type="predicted"/>
<dbReference type="InterPro" id="IPR050706">
    <property type="entry name" value="Cyclic-di-GMP_PDE-like"/>
</dbReference>
<reference evidence="5" key="1">
    <citation type="submission" date="2019-08" db="EMBL/GenBank/DDBJ databases">
        <title>Complete Genome Sequence of the Polysaccharide-Degrading Rumen Bacterium Pseudobutyrivibrio xylanivorans MA3014.</title>
        <authorList>
            <person name="Palevich N."/>
            <person name="Maclean P.H."/>
            <person name="Kelly W.J."/>
            <person name="Leahy S.C."/>
            <person name="Rakonjac J."/>
            <person name="Attwood G.T."/>
        </authorList>
    </citation>
    <scope>NUCLEOTIDE SEQUENCE [LARGE SCALE GENOMIC DNA]</scope>
    <source>
        <strain evidence="5">MA3014</strain>
    </source>
</reference>
<evidence type="ECO:0000313" key="4">
    <source>
        <dbReference type="EMBL" id="QFJ54956.1"/>
    </source>
</evidence>
<dbReference type="SUPFAM" id="SSF55073">
    <property type="entry name" value="Nucleotide cyclase"/>
    <property type="match status" value="1"/>
</dbReference>
<dbReference type="AlphaFoldDB" id="A0A5P6VQR9"/>
<feature type="domain" description="EAL" evidence="2">
    <location>
        <begin position="510"/>
        <end position="760"/>
    </location>
</feature>
<evidence type="ECO:0000313" key="5">
    <source>
        <dbReference type="Proteomes" id="UP000327030"/>
    </source>
</evidence>
<keyword evidence="1" id="KW-0812">Transmembrane</keyword>